<evidence type="ECO:0000256" key="1">
    <source>
        <dbReference type="ARBA" id="ARBA00022448"/>
    </source>
</evidence>
<evidence type="ECO:0000256" key="6">
    <source>
        <dbReference type="ARBA" id="ARBA00023014"/>
    </source>
</evidence>
<reference evidence="10 11" key="1">
    <citation type="submission" date="2022-03" db="EMBL/GenBank/DDBJ databases">
        <title>Genomic Encyclopedia of Type Strains, Phase III (KMG-III): the genomes of soil and plant-associated and newly described type strains.</title>
        <authorList>
            <person name="Whitman W."/>
        </authorList>
    </citation>
    <scope>NUCLEOTIDE SEQUENCE [LARGE SCALE GENOMIC DNA]</scope>
    <source>
        <strain evidence="10 11">BSker1</strain>
    </source>
</reference>
<dbReference type="PROSITE" id="PS00198">
    <property type="entry name" value="4FE4S_FER_1"/>
    <property type="match status" value="1"/>
</dbReference>
<keyword evidence="8" id="KW-0472">Membrane</keyword>
<dbReference type="InterPro" id="IPR017900">
    <property type="entry name" value="4Fe4S_Fe_S_CS"/>
</dbReference>
<feature type="transmembrane region" description="Helical" evidence="8">
    <location>
        <begin position="325"/>
        <end position="344"/>
    </location>
</feature>
<evidence type="ECO:0000256" key="7">
    <source>
        <dbReference type="SAM" id="MobiDB-lite"/>
    </source>
</evidence>
<evidence type="ECO:0000259" key="9">
    <source>
        <dbReference type="PROSITE" id="PS51379"/>
    </source>
</evidence>
<sequence length="462" mass="53016">MSNQDQNQEMYAAREKIHPREVKGIFQNLRALAVVALLGIYYGLPWLRWDERQAVLFDLPARQFHIFGLTFWPQDFVFLALLLIIAALTLFFFTAIAGRLWCGYACPQTVWTELFMWIERWTEGPRQKRIKLDKSPWNRQKILRRGSKHILWLLLGLWTGLTFVGYFTPIDELLDRASQFQLGPWETFWSLFYGFATWGNAGFLREQVCIYMCPYARFQSAMFDQNTLIISYDEQRGEPRGGRSRNANKEQLGLGDCIDCNLCVQACPTGIDIRKGLQYECIACAACIDACNQVMDKMEYPRGLIRYTTENALEGKPSRVFRPRVFVYGFLLMVLMAGTGYGIANLSEVNMEVLADRNVLYRDVDFDTIENVYSLRVLNKHDQTRRFQLEVSGIEGARIITRPEVIEIGPGDTDNITARIQVPRDQVAGPGNPVELTLTAVDDPDVSTRSRSRFHAPNPDGR</sequence>
<accession>A0ABT1G857</accession>
<comment type="caution">
    <text evidence="10">The sequence shown here is derived from an EMBL/GenBank/DDBJ whole genome shotgun (WGS) entry which is preliminary data.</text>
</comment>
<evidence type="ECO:0000313" key="11">
    <source>
        <dbReference type="Proteomes" id="UP001523550"/>
    </source>
</evidence>
<evidence type="ECO:0000256" key="3">
    <source>
        <dbReference type="ARBA" id="ARBA00022723"/>
    </source>
</evidence>
<dbReference type="PANTHER" id="PTHR30176">
    <property type="entry name" value="FERREDOXIN-TYPE PROTEIN NAPH"/>
    <property type="match status" value="1"/>
</dbReference>
<dbReference type="SUPFAM" id="SSF54862">
    <property type="entry name" value="4Fe-4S ferredoxins"/>
    <property type="match status" value="1"/>
</dbReference>
<keyword evidence="8" id="KW-0812">Transmembrane</keyword>
<evidence type="ECO:0000256" key="2">
    <source>
        <dbReference type="ARBA" id="ARBA00022485"/>
    </source>
</evidence>
<feature type="domain" description="4Fe-4S ferredoxin-type" evidence="9">
    <location>
        <begin position="248"/>
        <end position="276"/>
    </location>
</feature>
<keyword evidence="4" id="KW-0249">Electron transport</keyword>
<feature type="transmembrane region" description="Helical" evidence="8">
    <location>
        <begin position="149"/>
        <end position="167"/>
    </location>
</feature>
<keyword evidence="1" id="KW-0813">Transport</keyword>
<feature type="region of interest" description="Disordered" evidence="7">
    <location>
        <begin position="427"/>
        <end position="462"/>
    </location>
</feature>
<name>A0ABT1G857_9GAMM</name>
<keyword evidence="11" id="KW-1185">Reference proteome</keyword>
<gene>
    <name evidence="10" type="ORF">J2T60_001498</name>
</gene>
<keyword evidence="6" id="KW-0411">Iron-sulfur</keyword>
<organism evidence="10 11">
    <name type="scientific">Natronospira proteinivora</name>
    <dbReference type="NCBI Taxonomy" id="1807133"/>
    <lineage>
        <taxon>Bacteria</taxon>
        <taxon>Pseudomonadati</taxon>
        <taxon>Pseudomonadota</taxon>
        <taxon>Gammaproteobacteria</taxon>
        <taxon>Natronospirales</taxon>
        <taxon>Natronospiraceae</taxon>
        <taxon>Natronospira</taxon>
    </lineage>
</organism>
<dbReference type="InterPro" id="IPR017896">
    <property type="entry name" value="4Fe4S_Fe-S-bd"/>
</dbReference>
<dbReference type="PROSITE" id="PS51379">
    <property type="entry name" value="4FE4S_FER_2"/>
    <property type="match status" value="1"/>
</dbReference>
<dbReference type="RefSeq" id="WP_253447768.1">
    <property type="nucleotide sequence ID" value="NZ_JALJYF010000002.1"/>
</dbReference>
<keyword evidence="2" id="KW-0004">4Fe-4S</keyword>
<dbReference type="NCBIfam" id="TIGR02745">
    <property type="entry name" value="ccoG_rdxA_fixG"/>
    <property type="match status" value="1"/>
</dbReference>
<keyword evidence="5" id="KW-0408">Iron</keyword>
<dbReference type="Pfam" id="PF11614">
    <property type="entry name" value="FixG_C"/>
    <property type="match status" value="1"/>
</dbReference>
<feature type="transmembrane region" description="Helical" evidence="8">
    <location>
        <begin position="29"/>
        <end position="47"/>
    </location>
</feature>
<feature type="transmembrane region" description="Helical" evidence="8">
    <location>
        <begin position="76"/>
        <end position="97"/>
    </location>
</feature>
<keyword evidence="3" id="KW-0479">Metal-binding</keyword>
<dbReference type="PANTHER" id="PTHR30176:SF3">
    <property type="entry name" value="FERREDOXIN-TYPE PROTEIN NAPH"/>
    <property type="match status" value="1"/>
</dbReference>
<evidence type="ECO:0000256" key="4">
    <source>
        <dbReference type="ARBA" id="ARBA00022982"/>
    </source>
</evidence>
<dbReference type="Pfam" id="PF12801">
    <property type="entry name" value="Fer4_5"/>
    <property type="match status" value="1"/>
</dbReference>
<dbReference type="InterPro" id="IPR051684">
    <property type="entry name" value="Electron_Trans/Redox"/>
</dbReference>
<dbReference type="InterPro" id="IPR032879">
    <property type="entry name" value="FixG_C"/>
</dbReference>
<evidence type="ECO:0000256" key="5">
    <source>
        <dbReference type="ARBA" id="ARBA00023004"/>
    </source>
</evidence>
<dbReference type="Pfam" id="PF13746">
    <property type="entry name" value="Fer4_18"/>
    <property type="match status" value="1"/>
</dbReference>
<dbReference type="EMBL" id="JALJYF010000002">
    <property type="protein sequence ID" value="MCP1727498.1"/>
    <property type="molecule type" value="Genomic_DNA"/>
</dbReference>
<dbReference type="Gene3D" id="2.60.40.10">
    <property type="entry name" value="Immunoglobulins"/>
    <property type="match status" value="1"/>
</dbReference>
<dbReference type="Proteomes" id="UP001523550">
    <property type="component" value="Unassembled WGS sequence"/>
</dbReference>
<evidence type="ECO:0000313" key="10">
    <source>
        <dbReference type="EMBL" id="MCP1727498.1"/>
    </source>
</evidence>
<proteinExistence type="predicted"/>
<evidence type="ECO:0000256" key="8">
    <source>
        <dbReference type="SAM" id="Phobius"/>
    </source>
</evidence>
<dbReference type="InterPro" id="IPR014116">
    <property type="entry name" value="Cyt_c_oxidase_cbb3_FixG"/>
</dbReference>
<dbReference type="InterPro" id="IPR013783">
    <property type="entry name" value="Ig-like_fold"/>
</dbReference>
<feature type="transmembrane region" description="Helical" evidence="8">
    <location>
        <begin position="187"/>
        <end position="204"/>
    </location>
</feature>
<protein>
    <submittedName>
        <fullName evidence="10">Cytochrome c oxidase accessory protein FixG</fullName>
    </submittedName>
</protein>
<keyword evidence="8" id="KW-1133">Transmembrane helix</keyword>